<gene>
    <name evidence="1" type="ORF">MCHLO_04969</name>
</gene>
<organism evidence="1 2">
    <name type="scientific">Mycena chlorophos</name>
    <name type="common">Agaric fungus</name>
    <name type="synonym">Agaricus chlorophos</name>
    <dbReference type="NCBI Taxonomy" id="658473"/>
    <lineage>
        <taxon>Eukaryota</taxon>
        <taxon>Fungi</taxon>
        <taxon>Dikarya</taxon>
        <taxon>Basidiomycota</taxon>
        <taxon>Agaricomycotina</taxon>
        <taxon>Agaricomycetes</taxon>
        <taxon>Agaricomycetidae</taxon>
        <taxon>Agaricales</taxon>
        <taxon>Marasmiineae</taxon>
        <taxon>Mycenaceae</taxon>
        <taxon>Mycena</taxon>
    </lineage>
</organism>
<name>A0ABQ0L8M8_MYCCL</name>
<dbReference type="Proteomes" id="UP000815677">
    <property type="component" value="Unassembled WGS sequence"/>
</dbReference>
<evidence type="ECO:0000313" key="1">
    <source>
        <dbReference type="EMBL" id="GAT47509.1"/>
    </source>
</evidence>
<reference evidence="1" key="1">
    <citation type="submission" date="2014-09" db="EMBL/GenBank/DDBJ databases">
        <title>Genome sequence of the luminous mushroom Mycena chlorophos for searching fungal bioluminescence genes.</title>
        <authorList>
            <person name="Tanaka Y."/>
            <person name="Kasuga D."/>
            <person name="Oba Y."/>
            <person name="Hase S."/>
            <person name="Sato K."/>
            <person name="Oba Y."/>
            <person name="Sakakibara Y."/>
        </authorList>
    </citation>
    <scope>NUCLEOTIDE SEQUENCE</scope>
</reference>
<proteinExistence type="predicted"/>
<accession>A0ABQ0L8M8</accession>
<dbReference type="EMBL" id="DF843626">
    <property type="protein sequence ID" value="GAT47509.1"/>
    <property type="molecule type" value="Genomic_DNA"/>
</dbReference>
<sequence length="177" mass="19277">MRLLRHDKITISHDGTTICPVCPKKNQAKRALALVVAHILLAHGDTLALPKRRIYESFVRADSTSGVAASTASVDAGTMKTKTVVGAKRVEIGELDPETLKEIEPQMLAETSSWRSNTEMAAHWASSLENEMAGWGSQVGSAMQPLMEQSAIWTQELGLWVHATNEVQDISAILNSE</sequence>
<protein>
    <submittedName>
        <fullName evidence="1">Uncharacterized protein</fullName>
    </submittedName>
</protein>
<evidence type="ECO:0000313" key="2">
    <source>
        <dbReference type="Proteomes" id="UP000815677"/>
    </source>
</evidence>
<keyword evidence="2" id="KW-1185">Reference proteome</keyword>